<evidence type="ECO:0000313" key="3">
    <source>
        <dbReference type="Proteomes" id="UP000326396"/>
    </source>
</evidence>
<evidence type="ECO:0000256" key="1">
    <source>
        <dbReference type="SAM" id="MobiDB-lite"/>
    </source>
</evidence>
<accession>A0A5N6LG28</accession>
<feature type="region of interest" description="Disordered" evidence="1">
    <location>
        <begin position="1"/>
        <end position="30"/>
    </location>
</feature>
<organism evidence="2 3">
    <name type="scientific">Mikania micrantha</name>
    <name type="common">bitter vine</name>
    <dbReference type="NCBI Taxonomy" id="192012"/>
    <lineage>
        <taxon>Eukaryota</taxon>
        <taxon>Viridiplantae</taxon>
        <taxon>Streptophyta</taxon>
        <taxon>Embryophyta</taxon>
        <taxon>Tracheophyta</taxon>
        <taxon>Spermatophyta</taxon>
        <taxon>Magnoliopsida</taxon>
        <taxon>eudicotyledons</taxon>
        <taxon>Gunneridae</taxon>
        <taxon>Pentapetalae</taxon>
        <taxon>asterids</taxon>
        <taxon>campanulids</taxon>
        <taxon>Asterales</taxon>
        <taxon>Asteraceae</taxon>
        <taxon>Asteroideae</taxon>
        <taxon>Heliantheae alliance</taxon>
        <taxon>Eupatorieae</taxon>
        <taxon>Mikania</taxon>
    </lineage>
</organism>
<keyword evidence="3" id="KW-1185">Reference proteome</keyword>
<comment type="caution">
    <text evidence="2">The sequence shown here is derived from an EMBL/GenBank/DDBJ whole genome shotgun (WGS) entry which is preliminary data.</text>
</comment>
<dbReference type="EMBL" id="SZYD01000858">
    <property type="protein sequence ID" value="KAD1326121.1"/>
    <property type="molecule type" value="Genomic_DNA"/>
</dbReference>
<gene>
    <name evidence="2" type="ORF">E3N88_43014</name>
</gene>
<proteinExistence type="predicted"/>
<name>A0A5N6LG28_9ASTR</name>
<dbReference type="OrthoDB" id="1743630at2759"/>
<dbReference type="AlphaFoldDB" id="A0A5N6LG28"/>
<sequence>MGIEIGESSDAGCPDSIREDAGTGSSVRRRFPLAAQPEIMRAAQKDDQYASYVYEACRDTFRHLFGGVFAYCLESGSVNACIWNMGDP</sequence>
<dbReference type="Proteomes" id="UP000326396">
    <property type="component" value="Unassembled WGS sequence"/>
</dbReference>
<reference evidence="2 3" key="1">
    <citation type="submission" date="2019-05" db="EMBL/GenBank/DDBJ databases">
        <title>Mikania micrantha, genome provides insights into the molecular mechanism of rapid growth.</title>
        <authorList>
            <person name="Liu B."/>
        </authorList>
    </citation>
    <scope>NUCLEOTIDE SEQUENCE [LARGE SCALE GENOMIC DNA]</scope>
    <source>
        <strain evidence="2">NLD-2019</strain>
        <tissue evidence="2">Leaf</tissue>
    </source>
</reference>
<protein>
    <submittedName>
        <fullName evidence="2">Uncharacterized protein</fullName>
    </submittedName>
</protein>
<evidence type="ECO:0000313" key="2">
    <source>
        <dbReference type="EMBL" id="KAD1326121.1"/>
    </source>
</evidence>